<accession>A0A2H3CI94</accession>
<dbReference type="OrthoDB" id="6278596at2759"/>
<dbReference type="AlphaFoldDB" id="A0A2H3CI94"/>
<reference evidence="3" key="1">
    <citation type="journal article" date="2017" name="Nat. Ecol. Evol.">
        <title>Genome expansion and lineage-specific genetic innovations in the forest pathogenic fungi Armillaria.</title>
        <authorList>
            <person name="Sipos G."/>
            <person name="Prasanna A.N."/>
            <person name="Walter M.C."/>
            <person name="O'Connor E."/>
            <person name="Balint B."/>
            <person name="Krizsan K."/>
            <person name="Kiss B."/>
            <person name="Hess J."/>
            <person name="Varga T."/>
            <person name="Slot J."/>
            <person name="Riley R."/>
            <person name="Boka B."/>
            <person name="Rigling D."/>
            <person name="Barry K."/>
            <person name="Lee J."/>
            <person name="Mihaltcheva S."/>
            <person name="LaButti K."/>
            <person name="Lipzen A."/>
            <person name="Waldron R."/>
            <person name="Moloney N.M."/>
            <person name="Sperisen C."/>
            <person name="Kredics L."/>
            <person name="Vagvoelgyi C."/>
            <person name="Patrignani A."/>
            <person name="Fitzpatrick D."/>
            <person name="Nagy I."/>
            <person name="Doyle S."/>
            <person name="Anderson J.B."/>
            <person name="Grigoriev I.V."/>
            <person name="Gueldener U."/>
            <person name="Muensterkoetter M."/>
            <person name="Nagy L.G."/>
        </authorList>
    </citation>
    <scope>NUCLEOTIDE SEQUENCE [LARGE SCALE GENOMIC DNA]</scope>
    <source>
        <strain evidence="3">Ar21-2</strain>
    </source>
</reference>
<dbReference type="PANTHER" id="PTHR14374">
    <property type="entry name" value="FOIE GRAS"/>
    <property type="match status" value="1"/>
</dbReference>
<dbReference type="PANTHER" id="PTHR14374:SF0">
    <property type="entry name" value="TRAFFICKING PROTEIN PARTICLE COMPLEX SUBUNIT 11"/>
    <property type="match status" value="1"/>
</dbReference>
<proteinExistence type="predicted"/>
<sequence>MSLSIRFSDYTLPAVVLRHSDTEVNESSKVTHVHLGHISKTDAEPPALKTNLRWKQDSTLILSGTFSSEVPTTLKIEELLLTLVEGSWNIQIPMDPCSYRHMTLPTSKWLASLKPLKFIDVKRDNPSSVIVRHRPHNVLLSLTHHAPACIDEMYPIVIEVTNADNRELEVTMDILLQPTEVDDAVNSITLDDERSSGLIKGISFGVLVPGVSSIKTLNLSNTGGAGDRMIDISIQSRVTSRHDSNEDLSKSEMEDVSEILQTLTVPTVKALNVAYDVTYRRPLAERLGLADLRRFEEDFWDEGEAGEALVTLRLECAGPWALELQKVALERQNNDAAKVLEASTDMYDEEDFSTEYVPGDEFSGSCRISLQGDEQQAIPGPGTYLVQWHRIHNDGTRGTTSTSVFPLPPLRPPTDGLIGLLQISPVARLHEGLPLILTIRNNHPTRSASCTVHVEPDPSDGFVVAGLRSGRLPILLPGAEEKILWNLIPVECGYVKLPKIRVVDHRKSNTNVGEGEVEGQAVKIVDVRLDRRKESVIAESNETEATRPTNLESDSEEVWGAVLVLP</sequence>
<gene>
    <name evidence="2" type="ORF">ARMGADRAFT_684202</name>
</gene>
<evidence type="ECO:0000313" key="3">
    <source>
        <dbReference type="Proteomes" id="UP000217790"/>
    </source>
</evidence>
<feature type="domain" description="Trafficking protein particle complex subunit 11 C-terminal" evidence="1">
    <location>
        <begin position="454"/>
        <end position="502"/>
    </location>
</feature>
<dbReference type="Pfam" id="PF12742">
    <property type="entry name" value="Gryzun-like"/>
    <property type="match status" value="1"/>
</dbReference>
<dbReference type="OMA" id="WHRIHND"/>
<dbReference type="InterPro" id="IPR025876">
    <property type="entry name" value="TRAPPC11_C"/>
</dbReference>
<evidence type="ECO:0000259" key="1">
    <source>
        <dbReference type="Pfam" id="PF12742"/>
    </source>
</evidence>
<organism evidence="2 3">
    <name type="scientific">Armillaria gallica</name>
    <name type="common">Bulbous honey fungus</name>
    <name type="synonym">Armillaria bulbosa</name>
    <dbReference type="NCBI Taxonomy" id="47427"/>
    <lineage>
        <taxon>Eukaryota</taxon>
        <taxon>Fungi</taxon>
        <taxon>Dikarya</taxon>
        <taxon>Basidiomycota</taxon>
        <taxon>Agaricomycotina</taxon>
        <taxon>Agaricomycetes</taxon>
        <taxon>Agaricomycetidae</taxon>
        <taxon>Agaricales</taxon>
        <taxon>Marasmiineae</taxon>
        <taxon>Physalacriaceae</taxon>
        <taxon>Armillaria</taxon>
    </lineage>
</organism>
<dbReference type="STRING" id="47427.A0A2H3CI94"/>
<keyword evidence="3" id="KW-1185">Reference proteome</keyword>
<protein>
    <recommendedName>
        <fullName evidence="1">Trafficking protein particle complex subunit 11 C-terminal domain-containing protein</fullName>
    </recommendedName>
</protein>
<dbReference type="Proteomes" id="UP000217790">
    <property type="component" value="Unassembled WGS sequence"/>
</dbReference>
<dbReference type="EMBL" id="KZ293712">
    <property type="protein sequence ID" value="PBK82765.1"/>
    <property type="molecule type" value="Genomic_DNA"/>
</dbReference>
<dbReference type="InParanoid" id="A0A2H3CI94"/>
<name>A0A2H3CI94_ARMGA</name>
<evidence type="ECO:0000313" key="2">
    <source>
        <dbReference type="EMBL" id="PBK82765.1"/>
    </source>
</evidence>